<dbReference type="KEGG" id="bmei:Spa11_18820"/>
<organism evidence="1 2">
    <name type="scientific">Botrimarina mediterranea</name>
    <dbReference type="NCBI Taxonomy" id="2528022"/>
    <lineage>
        <taxon>Bacteria</taxon>
        <taxon>Pseudomonadati</taxon>
        <taxon>Planctomycetota</taxon>
        <taxon>Planctomycetia</taxon>
        <taxon>Pirellulales</taxon>
        <taxon>Lacipirellulaceae</taxon>
        <taxon>Botrimarina</taxon>
    </lineage>
</organism>
<evidence type="ECO:0000313" key="2">
    <source>
        <dbReference type="Proteomes" id="UP000316426"/>
    </source>
</evidence>
<proteinExistence type="predicted"/>
<protein>
    <submittedName>
        <fullName evidence="1">Uncharacterized protein</fullName>
    </submittedName>
</protein>
<dbReference type="Proteomes" id="UP000316426">
    <property type="component" value="Chromosome"/>
</dbReference>
<gene>
    <name evidence="1" type="ORF">Spa11_18820</name>
</gene>
<keyword evidence="2" id="KW-1185">Reference proteome</keyword>
<sequence>MTQQKTPIGEIALVGAVAVQLYSRVYYGRIEYFAEIGKPWTNRQNGVTKIIPQMKGAATRDYVAAAELAAQKLDELQRAQFQHGVYTAAQSVSPLEGEALPSPSEEPLKLKLA</sequence>
<dbReference type="RefSeq" id="WP_145111108.1">
    <property type="nucleotide sequence ID" value="NZ_CP036349.1"/>
</dbReference>
<dbReference type="AlphaFoldDB" id="A0A518K7A2"/>
<reference evidence="1 2" key="1">
    <citation type="submission" date="2019-02" db="EMBL/GenBank/DDBJ databases">
        <title>Deep-cultivation of Planctomycetes and their phenomic and genomic characterization uncovers novel biology.</title>
        <authorList>
            <person name="Wiegand S."/>
            <person name="Jogler M."/>
            <person name="Boedeker C."/>
            <person name="Pinto D."/>
            <person name="Vollmers J."/>
            <person name="Rivas-Marin E."/>
            <person name="Kohn T."/>
            <person name="Peeters S.H."/>
            <person name="Heuer A."/>
            <person name="Rast P."/>
            <person name="Oberbeckmann S."/>
            <person name="Bunk B."/>
            <person name="Jeske O."/>
            <person name="Meyerdierks A."/>
            <person name="Storesund J.E."/>
            <person name="Kallscheuer N."/>
            <person name="Luecker S."/>
            <person name="Lage O.M."/>
            <person name="Pohl T."/>
            <person name="Merkel B.J."/>
            <person name="Hornburger P."/>
            <person name="Mueller R.-W."/>
            <person name="Bruemmer F."/>
            <person name="Labrenz M."/>
            <person name="Spormann A.M."/>
            <person name="Op den Camp H."/>
            <person name="Overmann J."/>
            <person name="Amann R."/>
            <person name="Jetten M.S.M."/>
            <person name="Mascher T."/>
            <person name="Medema M.H."/>
            <person name="Devos D.P."/>
            <person name="Kaster A.-K."/>
            <person name="Ovreas L."/>
            <person name="Rohde M."/>
            <person name="Galperin M.Y."/>
            <person name="Jogler C."/>
        </authorList>
    </citation>
    <scope>NUCLEOTIDE SEQUENCE [LARGE SCALE GENOMIC DNA]</scope>
    <source>
        <strain evidence="1 2">Spa11</strain>
    </source>
</reference>
<name>A0A518K7A2_9BACT</name>
<evidence type="ECO:0000313" key="1">
    <source>
        <dbReference type="EMBL" id="QDV73683.1"/>
    </source>
</evidence>
<accession>A0A518K7A2</accession>
<dbReference type="EMBL" id="CP036349">
    <property type="protein sequence ID" value="QDV73683.1"/>
    <property type="molecule type" value="Genomic_DNA"/>
</dbReference>